<dbReference type="Gene3D" id="3.30.1360.200">
    <property type="match status" value="1"/>
</dbReference>
<reference evidence="2" key="1">
    <citation type="submission" date="2020-05" db="EMBL/GenBank/DDBJ databases">
        <authorList>
            <person name="Chiriac C."/>
            <person name="Salcher M."/>
            <person name="Ghai R."/>
            <person name="Kavagutti S V."/>
        </authorList>
    </citation>
    <scope>NUCLEOTIDE SEQUENCE</scope>
</reference>
<dbReference type="EMBL" id="CAEZYF010000027">
    <property type="protein sequence ID" value="CAB4742635.1"/>
    <property type="molecule type" value="Genomic_DNA"/>
</dbReference>
<dbReference type="EMBL" id="CAFAAV010000015">
    <property type="protein sequence ID" value="CAB4804578.1"/>
    <property type="molecule type" value="Genomic_DNA"/>
</dbReference>
<proteinExistence type="predicted"/>
<protein>
    <submittedName>
        <fullName evidence="2">Unannotated protein</fullName>
    </submittedName>
</protein>
<dbReference type="PROSITE" id="PS51257">
    <property type="entry name" value="PROKAR_LIPOPROTEIN"/>
    <property type="match status" value="1"/>
</dbReference>
<name>A0A6J6A7A4_9ZZZZ</name>
<evidence type="ECO:0000313" key="5">
    <source>
        <dbReference type="EMBL" id="CAB4847184.1"/>
    </source>
</evidence>
<dbReference type="Pfam" id="PF22599">
    <property type="entry name" value="SecDF_P1_head"/>
    <property type="match status" value="1"/>
</dbReference>
<evidence type="ECO:0000313" key="2">
    <source>
        <dbReference type="EMBL" id="CAB4365033.1"/>
    </source>
</evidence>
<evidence type="ECO:0000313" key="3">
    <source>
        <dbReference type="EMBL" id="CAB4742635.1"/>
    </source>
</evidence>
<evidence type="ECO:0000313" key="6">
    <source>
        <dbReference type="EMBL" id="CAB4955188.1"/>
    </source>
</evidence>
<dbReference type="EMBL" id="CAFBOL010000012">
    <property type="protein sequence ID" value="CAB4979429.1"/>
    <property type="molecule type" value="Genomic_DNA"/>
</dbReference>
<organism evidence="2">
    <name type="scientific">freshwater metagenome</name>
    <dbReference type="NCBI Taxonomy" id="449393"/>
    <lineage>
        <taxon>unclassified sequences</taxon>
        <taxon>metagenomes</taxon>
        <taxon>ecological metagenomes</taxon>
    </lineage>
</organism>
<dbReference type="EMBL" id="CAESGF010000023">
    <property type="protein sequence ID" value="CAB4365033.1"/>
    <property type="molecule type" value="Genomic_DNA"/>
</dbReference>
<dbReference type="EMBL" id="CAFBIY010000014">
    <property type="protein sequence ID" value="CAB4847184.1"/>
    <property type="molecule type" value="Genomic_DNA"/>
</dbReference>
<gene>
    <name evidence="3" type="ORF">UFOPK2656_03010</name>
    <name evidence="4" type="ORF">UFOPK3099_00330</name>
    <name evidence="5" type="ORF">UFOPK3267_00429</name>
    <name evidence="6" type="ORF">UFOPK3651_03123</name>
    <name evidence="7" type="ORF">UFOPK3931_00706</name>
    <name evidence="2" type="ORF">UFOPK4189_02792</name>
</gene>
<dbReference type="AlphaFoldDB" id="A0A6J6A7A4"/>
<feature type="domain" description="SecDF P1 head subdomain" evidence="1">
    <location>
        <begin position="97"/>
        <end position="185"/>
    </location>
</feature>
<dbReference type="EMBL" id="CAFBMT010000030">
    <property type="protein sequence ID" value="CAB4955188.1"/>
    <property type="molecule type" value="Genomic_DNA"/>
</dbReference>
<sequence>MTRRRKLAALILISAVALGVSACGDRSLDGDTGTVPSNDVFSVTLRPVITCSPTEPGTTLPPVGNAADPASMAVLTIDGESCQLGPTEATGAVFADDAKATLADPEWVVTVGIRPGPAGADLLNVVTAKCYQRVAGCASGQMALVVDGNVVMRASVMTPEFAGSLQIAGGYTQEQAQALALALNHAA</sequence>
<evidence type="ECO:0000313" key="7">
    <source>
        <dbReference type="EMBL" id="CAB4979429.1"/>
    </source>
</evidence>
<dbReference type="InterPro" id="IPR054384">
    <property type="entry name" value="SecDF_P1_head"/>
</dbReference>
<accession>A0A6J6A7A4</accession>
<evidence type="ECO:0000259" key="1">
    <source>
        <dbReference type="Pfam" id="PF22599"/>
    </source>
</evidence>
<evidence type="ECO:0000313" key="4">
    <source>
        <dbReference type="EMBL" id="CAB4804578.1"/>
    </source>
</evidence>